<organism evidence="1 2">
    <name type="scientific">Cystoisospora suis</name>
    <dbReference type="NCBI Taxonomy" id="483139"/>
    <lineage>
        <taxon>Eukaryota</taxon>
        <taxon>Sar</taxon>
        <taxon>Alveolata</taxon>
        <taxon>Apicomplexa</taxon>
        <taxon>Conoidasida</taxon>
        <taxon>Coccidia</taxon>
        <taxon>Eucoccidiorida</taxon>
        <taxon>Eimeriorina</taxon>
        <taxon>Sarcocystidae</taxon>
        <taxon>Cystoisospora</taxon>
    </lineage>
</organism>
<dbReference type="RefSeq" id="XP_067920302.1">
    <property type="nucleotide sequence ID" value="XM_068067719.1"/>
</dbReference>
<evidence type="ECO:0000313" key="2">
    <source>
        <dbReference type="Proteomes" id="UP000221165"/>
    </source>
</evidence>
<reference evidence="1 2" key="1">
    <citation type="journal article" date="2017" name="Int. J. Parasitol.">
        <title>The genome of the protozoan parasite Cystoisospora suis and a reverse vaccinology approach to identify vaccine candidates.</title>
        <authorList>
            <person name="Palmieri N."/>
            <person name="Shrestha A."/>
            <person name="Ruttkowski B."/>
            <person name="Beck T."/>
            <person name="Vogl C."/>
            <person name="Tomley F."/>
            <person name="Blake D.P."/>
            <person name="Joachim A."/>
        </authorList>
    </citation>
    <scope>NUCLEOTIDE SEQUENCE [LARGE SCALE GENOMIC DNA]</scope>
    <source>
        <strain evidence="1 2">Wien I</strain>
    </source>
</reference>
<dbReference type="AlphaFoldDB" id="A0A2C6KQH5"/>
<accession>A0A2C6KQH5</accession>
<name>A0A2C6KQH5_9APIC</name>
<dbReference type="VEuPathDB" id="ToxoDB:CSUI_007574"/>
<sequence length="155" mass="18196">MRNFFLLPSPFFFIFLSPFLSLNAFFRSCWVASSVSALCQKGERVNRREGRGKETFVSLRSPALLPLLSTWRREEKRKKGSVLLFFFFSLQQKLESIPLGITVSFLYQDSHLALSPLWLTPLLVGVWSREEGRKKERKPLWVQLKEKRKKEWGVN</sequence>
<keyword evidence="2" id="KW-1185">Reference proteome</keyword>
<proteinExistence type="predicted"/>
<protein>
    <submittedName>
        <fullName evidence="1">Uncharacterized protein</fullName>
    </submittedName>
</protein>
<gene>
    <name evidence="1" type="ORF">CSUI_007574</name>
</gene>
<dbReference type="Proteomes" id="UP000221165">
    <property type="component" value="Unassembled WGS sequence"/>
</dbReference>
<dbReference type="GeneID" id="94430930"/>
<evidence type="ECO:0000313" key="1">
    <source>
        <dbReference type="EMBL" id="PHJ18596.1"/>
    </source>
</evidence>
<dbReference type="EMBL" id="MIGC01004025">
    <property type="protein sequence ID" value="PHJ18596.1"/>
    <property type="molecule type" value="Genomic_DNA"/>
</dbReference>
<comment type="caution">
    <text evidence="1">The sequence shown here is derived from an EMBL/GenBank/DDBJ whole genome shotgun (WGS) entry which is preliminary data.</text>
</comment>